<comment type="caution">
    <text evidence="3">The sequence shown here is derived from an EMBL/GenBank/DDBJ whole genome shotgun (WGS) entry which is preliminary data.</text>
</comment>
<reference evidence="3" key="1">
    <citation type="submission" date="2019-08" db="EMBL/GenBank/DDBJ databases">
        <title>The genome of the North American firefly Photinus pyralis.</title>
        <authorList>
            <consortium name="Photinus pyralis genome working group"/>
            <person name="Fallon T.R."/>
            <person name="Sander Lower S.E."/>
            <person name="Weng J.-K."/>
        </authorList>
    </citation>
    <scope>NUCLEOTIDE SEQUENCE</scope>
    <source>
        <strain evidence="3">TRF0915ILg1</strain>
        <tissue evidence="3">Whole body</tissue>
    </source>
</reference>
<organism evidence="3 4">
    <name type="scientific">Ignelater luminosus</name>
    <name type="common">Cucubano</name>
    <name type="synonym">Pyrophorus luminosus</name>
    <dbReference type="NCBI Taxonomy" id="2038154"/>
    <lineage>
        <taxon>Eukaryota</taxon>
        <taxon>Metazoa</taxon>
        <taxon>Ecdysozoa</taxon>
        <taxon>Arthropoda</taxon>
        <taxon>Hexapoda</taxon>
        <taxon>Insecta</taxon>
        <taxon>Pterygota</taxon>
        <taxon>Neoptera</taxon>
        <taxon>Endopterygota</taxon>
        <taxon>Coleoptera</taxon>
        <taxon>Polyphaga</taxon>
        <taxon>Elateriformia</taxon>
        <taxon>Elateroidea</taxon>
        <taxon>Elateridae</taxon>
        <taxon>Agrypninae</taxon>
        <taxon>Pyrophorini</taxon>
        <taxon>Ignelater</taxon>
    </lineage>
</organism>
<keyword evidence="1" id="KW-0175">Coiled coil</keyword>
<sequence length="335" mass="38093">MMQELTKETQKLTAEVVEIKERQREYRKELKVLRGDIEKIKQQNQKIEEKDELKKELNTKSRLERLEKERKANNVIIQALQIDTEDRNSVLTWGTPPIFGNDPIIPPSSDNEAPPPPPPNEDINKLSQAGRQKSIRARRAIKHEFNIVKSKKETLTENDAIIHVDLSENYQTKYAEEVQSFHFGGPRQQISVHTVWSTPKKLEERVDATCKRTADRLVASGTDISTLENLTNALQKSCSNIKVLTIDADISDKEAQLGPAENKNFSGTLKVHQVTGNVFLPNRLTTKSLSCFCDVDVCSHFVIDTLDYLTINAKPRLHVHIHSPRTHHSAIRQAS</sequence>
<dbReference type="AlphaFoldDB" id="A0A8K0D4Z8"/>
<proteinExistence type="predicted"/>
<gene>
    <name evidence="3" type="ORF">ILUMI_08848</name>
</gene>
<evidence type="ECO:0000256" key="1">
    <source>
        <dbReference type="SAM" id="Coils"/>
    </source>
</evidence>
<dbReference type="Proteomes" id="UP000801492">
    <property type="component" value="Unassembled WGS sequence"/>
</dbReference>
<keyword evidence="4" id="KW-1185">Reference proteome</keyword>
<dbReference type="EMBL" id="VTPC01004288">
    <property type="protein sequence ID" value="KAF2897326.1"/>
    <property type="molecule type" value="Genomic_DNA"/>
</dbReference>
<feature type="coiled-coil region" evidence="1">
    <location>
        <begin position="2"/>
        <end position="83"/>
    </location>
</feature>
<protein>
    <submittedName>
        <fullName evidence="3">Uncharacterized protein</fullName>
    </submittedName>
</protein>
<evidence type="ECO:0000313" key="4">
    <source>
        <dbReference type="Proteomes" id="UP000801492"/>
    </source>
</evidence>
<accession>A0A8K0D4Z8</accession>
<feature type="non-terminal residue" evidence="3">
    <location>
        <position position="1"/>
    </location>
</feature>
<feature type="region of interest" description="Disordered" evidence="2">
    <location>
        <begin position="98"/>
        <end position="134"/>
    </location>
</feature>
<dbReference type="OrthoDB" id="6774265at2759"/>
<evidence type="ECO:0000256" key="2">
    <source>
        <dbReference type="SAM" id="MobiDB-lite"/>
    </source>
</evidence>
<name>A0A8K0D4Z8_IGNLU</name>
<evidence type="ECO:0000313" key="3">
    <source>
        <dbReference type="EMBL" id="KAF2897326.1"/>
    </source>
</evidence>